<dbReference type="Proteomes" id="UP000000738">
    <property type="component" value="Chromosome"/>
</dbReference>
<reference evidence="6" key="2">
    <citation type="journal article" date="2010" name="J. Bacteriol.">
        <title>Genome sequence of the Fleming strain of Micrococcus luteus, a simple free-living actinobacterium.</title>
        <authorList>
            <person name="Young M."/>
            <person name="Artsatbanov V."/>
            <person name="Beller H.R."/>
            <person name="Chandra G."/>
            <person name="Chater K.F."/>
            <person name="Dover L.G."/>
            <person name="Goh E.B."/>
            <person name="Kahan T."/>
            <person name="Kaprelyants A.S."/>
            <person name="Kyrpides N."/>
            <person name="Lapidus A."/>
            <person name="Lowry S.R."/>
            <person name="Lykidis A."/>
            <person name="Mahillon J."/>
            <person name="Markowitz V."/>
            <person name="Mavromatis K."/>
            <person name="Mukamolova G.V."/>
            <person name="Oren A."/>
            <person name="Rokem J.S."/>
            <person name="Smith M.C."/>
            <person name="Young D.I."/>
            <person name="Greenblatt C.L."/>
        </authorList>
    </citation>
    <scope>NUCLEOTIDE SEQUENCE [LARGE SCALE GENOMIC DNA]</scope>
    <source>
        <strain evidence="6">ATCC 4698 / DSM 20030 / JCM 1464 / NBRC 3333 / NCIMB 9278 / NCTC 2665 / VKM Ac-2230</strain>
    </source>
</reference>
<dbReference type="GO" id="GO:0016747">
    <property type="term" value="F:acyltransferase activity, transferring groups other than amino-acyl groups"/>
    <property type="evidence" value="ECO:0007669"/>
    <property type="project" value="InterPro"/>
</dbReference>
<dbReference type="Gene3D" id="3.40.630.30">
    <property type="match status" value="1"/>
</dbReference>
<dbReference type="HOGENOM" id="CLU_013985_34_1_11"/>
<dbReference type="Proteomes" id="UP000248985">
    <property type="component" value="Chromosome 1"/>
</dbReference>
<keyword evidence="1 5" id="KW-0808">Transferase</keyword>
<dbReference type="PROSITE" id="PS51186">
    <property type="entry name" value="GNAT"/>
    <property type="match status" value="1"/>
</dbReference>
<protein>
    <submittedName>
        <fullName evidence="5">Acetyltransferase YpeA</fullName>
        <ecNumber evidence="5">2.3.1.-</ecNumber>
    </submittedName>
    <submittedName>
        <fullName evidence="4">Acetyltransferase, GNAT family</fullName>
    </submittedName>
</protein>
<dbReference type="GeneID" id="93344095"/>
<dbReference type="STRING" id="465515.Mlut_22510"/>
<dbReference type="InterPro" id="IPR050832">
    <property type="entry name" value="Bact_Acetyltransf"/>
</dbReference>
<dbReference type="EC" id="2.3.1.-" evidence="5"/>
<evidence type="ECO:0000313" key="7">
    <source>
        <dbReference type="Proteomes" id="UP000248985"/>
    </source>
</evidence>
<dbReference type="EMBL" id="CP001628">
    <property type="protein sequence ID" value="ACS31718.1"/>
    <property type="molecule type" value="Genomic_DNA"/>
</dbReference>
<dbReference type="Pfam" id="PF00583">
    <property type="entry name" value="Acetyltransf_1"/>
    <property type="match status" value="1"/>
</dbReference>
<dbReference type="KEGG" id="mlu:Mlut_22510"/>
<accession>C5C7N0</accession>
<evidence type="ECO:0000259" key="3">
    <source>
        <dbReference type="PROSITE" id="PS51186"/>
    </source>
</evidence>
<reference evidence="4" key="1">
    <citation type="submission" date="2009-05" db="EMBL/GenBank/DDBJ databases">
        <title>Complete sequence of Micrococcus luteus NCTC 2665.</title>
        <authorList>
            <consortium name="US DOE Joint Genome Institute"/>
            <person name="Lucas S."/>
            <person name="Copeland A."/>
            <person name="Lapidus A."/>
            <person name="Glavina del Rio T."/>
            <person name="Dalin E."/>
            <person name="Tice H."/>
            <person name="Bruce D."/>
            <person name="Goodwin L."/>
            <person name="Pitluck S."/>
            <person name="Lowry S."/>
            <person name="Larimer F."/>
            <person name="Land M."/>
            <person name="Hauser L."/>
            <person name="Kyrpides N."/>
            <person name="Lykidis A."/>
            <person name="Young M."/>
            <person name="Greenblatt C."/>
        </authorList>
    </citation>
    <scope>NUCLEOTIDE SEQUENCE</scope>
    <source>
        <strain evidence="4">NCTC 2665</strain>
    </source>
</reference>
<dbReference type="InterPro" id="IPR000182">
    <property type="entry name" value="GNAT_dom"/>
</dbReference>
<evidence type="ECO:0000256" key="2">
    <source>
        <dbReference type="ARBA" id="ARBA00023315"/>
    </source>
</evidence>
<keyword evidence="6" id="KW-1185">Reference proteome</keyword>
<evidence type="ECO:0000313" key="4">
    <source>
        <dbReference type="EMBL" id="ACS31718.1"/>
    </source>
</evidence>
<keyword evidence="2 5" id="KW-0012">Acyltransferase</keyword>
<sequence length="159" mass="17104">MTADRAAAPAATPDAAPAAVVVRTATAADTDGIVAVWDAVFPEYNDPAAPQRHPRGSIERKLAWDDMLWVAERDGRIVGTVLGGYDGHRGWLYSLAVLPELRGLGVARRLVRAAEERLAAEGCPRVNVQVYSHNAEGVAFWETLGYANGPIFNLARSLL</sequence>
<dbReference type="RefSeq" id="WP_010079868.1">
    <property type="nucleotide sequence ID" value="NC_012803.1"/>
</dbReference>
<reference evidence="5 7" key="3">
    <citation type="submission" date="2018-06" db="EMBL/GenBank/DDBJ databases">
        <authorList>
            <consortium name="Pathogen Informatics"/>
            <person name="Doyle S."/>
        </authorList>
    </citation>
    <scope>NUCLEOTIDE SEQUENCE [LARGE SCALE GENOMIC DNA]</scope>
    <source>
        <strain evidence="5 7">NCTC2665</strain>
    </source>
</reference>
<dbReference type="eggNOG" id="COG0456">
    <property type="taxonomic scope" value="Bacteria"/>
</dbReference>
<dbReference type="CDD" id="cd04301">
    <property type="entry name" value="NAT_SF"/>
    <property type="match status" value="1"/>
</dbReference>
<evidence type="ECO:0000313" key="6">
    <source>
        <dbReference type="Proteomes" id="UP000000738"/>
    </source>
</evidence>
<dbReference type="PANTHER" id="PTHR43877">
    <property type="entry name" value="AMINOALKYLPHOSPHONATE N-ACETYLTRANSFERASE-RELATED-RELATED"/>
    <property type="match status" value="1"/>
</dbReference>
<gene>
    <name evidence="5" type="primary">ypeA</name>
    <name evidence="4" type="ordered locus">Mlut_22510</name>
    <name evidence="5" type="ORF">NCTC2665_00923</name>
</gene>
<dbReference type="PANTHER" id="PTHR43877:SF2">
    <property type="entry name" value="AMINOALKYLPHOSPHONATE N-ACETYLTRANSFERASE-RELATED"/>
    <property type="match status" value="1"/>
</dbReference>
<dbReference type="NCBIfam" id="NF002959">
    <property type="entry name" value="PRK03624.1"/>
    <property type="match status" value="1"/>
</dbReference>
<evidence type="ECO:0000256" key="1">
    <source>
        <dbReference type="ARBA" id="ARBA00022679"/>
    </source>
</evidence>
<evidence type="ECO:0000313" key="5">
    <source>
        <dbReference type="EMBL" id="SQG48149.1"/>
    </source>
</evidence>
<dbReference type="InterPro" id="IPR016181">
    <property type="entry name" value="Acyl_CoA_acyltransferase"/>
</dbReference>
<dbReference type="SUPFAM" id="SSF55729">
    <property type="entry name" value="Acyl-CoA N-acyltransferases (Nat)"/>
    <property type="match status" value="1"/>
</dbReference>
<dbReference type="AlphaFoldDB" id="C5C7N0"/>
<name>C5C7N0_MICLC</name>
<dbReference type="PATRIC" id="fig|465515.4.peg.2181"/>
<feature type="domain" description="N-acetyltransferase" evidence="3">
    <location>
        <begin position="20"/>
        <end position="159"/>
    </location>
</feature>
<proteinExistence type="predicted"/>
<dbReference type="EMBL" id="LS483396">
    <property type="protein sequence ID" value="SQG48149.1"/>
    <property type="molecule type" value="Genomic_DNA"/>
</dbReference>
<dbReference type="EnsemblBacteria" id="ACS31718">
    <property type="protein sequence ID" value="ACS31718"/>
    <property type="gene ID" value="Mlut_22510"/>
</dbReference>
<organism evidence="4 6">
    <name type="scientific">Micrococcus luteus (strain ATCC 4698 / DSM 20030 / JCM 1464 / CCM 169 / CCUG 5858 / IAM 1056 / NBRC 3333 / NCIMB 9278 / NCTC 2665 / VKM Ac-2230)</name>
    <name type="common">Micrococcus lysodeikticus</name>
    <dbReference type="NCBI Taxonomy" id="465515"/>
    <lineage>
        <taxon>Bacteria</taxon>
        <taxon>Bacillati</taxon>
        <taxon>Actinomycetota</taxon>
        <taxon>Actinomycetes</taxon>
        <taxon>Micrococcales</taxon>
        <taxon>Micrococcaceae</taxon>
        <taxon>Micrococcus</taxon>
    </lineage>
</organism>